<dbReference type="GO" id="GO:0110051">
    <property type="term" value="P:metabolite repair"/>
    <property type="evidence" value="ECO:0007669"/>
    <property type="project" value="TreeGrafter"/>
</dbReference>
<dbReference type="PANTHER" id="PTHR12592:SF0">
    <property type="entry name" value="ATP-DEPENDENT (S)-NAD(P)H-HYDRATE DEHYDRATASE"/>
    <property type="match status" value="1"/>
</dbReference>
<evidence type="ECO:0000256" key="5">
    <source>
        <dbReference type="ARBA" id="ARBA00023239"/>
    </source>
</evidence>
<dbReference type="AlphaFoldDB" id="A0AAF0JCX1"/>
<keyword evidence="1" id="KW-0547">Nucleotide-binding</keyword>
<sequence>MASMRLGCDMSFTVCDPVAAPTIKGYSPDVIVHPILDAARSPADVRTDLDALCARLHSLVIGPGLGREAHMQAFAQVAIEVARARGIYLVLDADALWLIQNNPAAIKGYGRAVLTPNVVEFGRLCDAVGVDRTQHDTAVMRLAEALDGPTILAKGRVDEIVSPACVAANSGSLKCEVQGGLKRCGGQGDVLAGSLGTMLAWAQRYEERQAQNSSVVGVDGKTYDPVPFERLPLVAAYGASMVARTVSP</sequence>
<keyword evidence="4" id="KW-0520">NAD</keyword>
<dbReference type="GO" id="GO:0047453">
    <property type="term" value="F:ATP-dependent NAD(P)H-hydrate dehydratase activity"/>
    <property type="evidence" value="ECO:0007669"/>
    <property type="project" value="UniProtKB-EC"/>
</dbReference>
<dbReference type="PROSITE" id="PS51383">
    <property type="entry name" value="YJEF_C_3"/>
    <property type="match status" value="1"/>
</dbReference>
<evidence type="ECO:0000313" key="9">
    <source>
        <dbReference type="Proteomes" id="UP001219933"/>
    </source>
</evidence>
<evidence type="ECO:0000313" key="8">
    <source>
        <dbReference type="EMBL" id="WFD36346.1"/>
    </source>
</evidence>
<evidence type="ECO:0000256" key="6">
    <source>
        <dbReference type="ARBA" id="ARBA00047472"/>
    </source>
</evidence>
<gene>
    <name evidence="8" type="ORF">MCUN1_003225</name>
</gene>
<dbReference type="Pfam" id="PF01256">
    <property type="entry name" value="Carb_kinase"/>
    <property type="match status" value="1"/>
</dbReference>
<evidence type="ECO:0000256" key="4">
    <source>
        <dbReference type="ARBA" id="ARBA00023027"/>
    </source>
</evidence>
<evidence type="ECO:0000256" key="1">
    <source>
        <dbReference type="ARBA" id="ARBA00022741"/>
    </source>
</evidence>
<keyword evidence="9" id="KW-1185">Reference proteome</keyword>
<dbReference type="EC" id="4.2.1.93" evidence="8"/>
<dbReference type="SUPFAM" id="SSF53613">
    <property type="entry name" value="Ribokinase-like"/>
    <property type="match status" value="1"/>
</dbReference>
<dbReference type="PROSITE" id="PS01050">
    <property type="entry name" value="YJEF_C_2"/>
    <property type="match status" value="1"/>
</dbReference>
<dbReference type="CDD" id="cd01171">
    <property type="entry name" value="YXKO-related"/>
    <property type="match status" value="1"/>
</dbReference>
<comment type="catalytic activity">
    <reaction evidence="6">
        <text>(6S)-NADPHX + ATP = ADP + phosphate + NADPH + H(+)</text>
        <dbReference type="Rhea" id="RHEA:32231"/>
        <dbReference type="ChEBI" id="CHEBI:15378"/>
        <dbReference type="ChEBI" id="CHEBI:30616"/>
        <dbReference type="ChEBI" id="CHEBI:43474"/>
        <dbReference type="ChEBI" id="CHEBI:57783"/>
        <dbReference type="ChEBI" id="CHEBI:64076"/>
        <dbReference type="ChEBI" id="CHEBI:456216"/>
        <dbReference type="EC" id="4.2.1.93"/>
    </reaction>
</comment>
<dbReference type="EMBL" id="CP119880">
    <property type="protein sequence ID" value="WFD36346.1"/>
    <property type="molecule type" value="Genomic_DNA"/>
</dbReference>
<accession>A0AAF0JCX1</accession>
<feature type="domain" description="YjeF C-terminal" evidence="7">
    <location>
        <begin position="1"/>
        <end position="248"/>
    </location>
</feature>
<evidence type="ECO:0000259" key="7">
    <source>
        <dbReference type="PROSITE" id="PS51383"/>
    </source>
</evidence>
<dbReference type="InterPro" id="IPR017953">
    <property type="entry name" value="Carbohydrate_kinase_pred_CS"/>
</dbReference>
<keyword evidence="2" id="KW-0067">ATP-binding</keyword>
<keyword evidence="3" id="KW-0521">NADP</keyword>
<dbReference type="PANTHER" id="PTHR12592">
    <property type="entry name" value="ATP-DEPENDENT (S)-NAD(P)H-HYDRATE DEHYDRATASE FAMILY MEMBER"/>
    <property type="match status" value="1"/>
</dbReference>
<dbReference type="InterPro" id="IPR029056">
    <property type="entry name" value="Ribokinase-like"/>
</dbReference>
<name>A0AAF0JCX1_9BASI</name>
<dbReference type="GO" id="GO:0005524">
    <property type="term" value="F:ATP binding"/>
    <property type="evidence" value="ECO:0007669"/>
    <property type="project" value="UniProtKB-KW"/>
</dbReference>
<reference evidence="8" key="1">
    <citation type="submission" date="2023-03" db="EMBL/GenBank/DDBJ databases">
        <title>Mating type loci evolution in Malassezia.</title>
        <authorList>
            <person name="Coelho M.A."/>
        </authorList>
    </citation>
    <scope>NUCLEOTIDE SEQUENCE</scope>
    <source>
        <strain evidence="8">CBS 11721</strain>
    </source>
</reference>
<evidence type="ECO:0000256" key="3">
    <source>
        <dbReference type="ARBA" id="ARBA00022857"/>
    </source>
</evidence>
<evidence type="ECO:0000256" key="2">
    <source>
        <dbReference type="ARBA" id="ARBA00022840"/>
    </source>
</evidence>
<dbReference type="Proteomes" id="UP001219933">
    <property type="component" value="Chromosome 4"/>
</dbReference>
<keyword evidence="5 8" id="KW-0456">Lyase</keyword>
<dbReference type="Gene3D" id="3.40.1190.20">
    <property type="match status" value="1"/>
</dbReference>
<organism evidence="8 9">
    <name type="scientific">Malassezia cuniculi</name>
    <dbReference type="NCBI Taxonomy" id="948313"/>
    <lineage>
        <taxon>Eukaryota</taxon>
        <taxon>Fungi</taxon>
        <taxon>Dikarya</taxon>
        <taxon>Basidiomycota</taxon>
        <taxon>Ustilaginomycotina</taxon>
        <taxon>Malasseziomycetes</taxon>
        <taxon>Malasseziales</taxon>
        <taxon>Malasseziaceae</taxon>
        <taxon>Malassezia</taxon>
    </lineage>
</organism>
<proteinExistence type="predicted"/>
<protein>
    <submittedName>
        <fullName evidence="8">ATP-dependent NAD(P)H-hydrate dehydratase</fullName>
        <ecNumber evidence="8">4.2.1.93</ecNumber>
    </submittedName>
</protein>
<dbReference type="InterPro" id="IPR000631">
    <property type="entry name" value="CARKD"/>
</dbReference>